<name>A0A1I2DEZ2_9BACT</name>
<keyword evidence="1" id="KW-0732">Signal</keyword>
<feature type="chain" id="PRO_5011715907" description="IPT/TIG domain-containing protein" evidence="1">
    <location>
        <begin position="22"/>
        <end position="176"/>
    </location>
</feature>
<dbReference type="EMBL" id="FOMX01000019">
    <property type="protein sequence ID" value="SFE78733.1"/>
    <property type="molecule type" value="Genomic_DNA"/>
</dbReference>
<reference evidence="3" key="1">
    <citation type="submission" date="2016-10" db="EMBL/GenBank/DDBJ databases">
        <authorList>
            <person name="Varghese N."/>
            <person name="Submissions S."/>
        </authorList>
    </citation>
    <scope>NUCLEOTIDE SEQUENCE [LARGE SCALE GENOMIC DNA]</scope>
    <source>
        <strain evidence="3">ATCC 25963</strain>
    </source>
</reference>
<keyword evidence="3" id="KW-1185">Reference proteome</keyword>
<evidence type="ECO:0008006" key="4">
    <source>
        <dbReference type="Google" id="ProtNLM"/>
    </source>
</evidence>
<dbReference type="RefSeq" id="WP_096328682.1">
    <property type="nucleotide sequence ID" value="NZ_FOMX01000019.1"/>
</dbReference>
<dbReference type="AlphaFoldDB" id="A0A1I2DEZ2"/>
<proteinExistence type="predicted"/>
<dbReference type="Proteomes" id="UP000199400">
    <property type="component" value="Unassembled WGS sequence"/>
</dbReference>
<protein>
    <recommendedName>
        <fullName evidence="4">IPT/TIG domain-containing protein</fullName>
    </recommendedName>
</protein>
<evidence type="ECO:0000313" key="2">
    <source>
        <dbReference type="EMBL" id="SFE78733.1"/>
    </source>
</evidence>
<accession>A0A1I2DEZ2</accession>
<sequence>MRKASIVTVTALALFGSLAVAAPPPMKSSTTFTDNGTTLVVAGNLLGLASGDLEITLEATGTETVVCADAGGMDPPPKEIVLVGTKVVTAATNTPVTFADLASSIPPAPVCGQIEGDPLLVKQDVAFTKASLEIRPVQPDPMLPPLKPVRCIQCSFKAPTIDGPAKPQQCLILPWC</sequence>
<evidence type="ECO:0000313" key="3">
    <source>
        <dbReference type="Proteomes" id="UP000199400"/>
    </source>
</evidence>
<feature type="signal peptide" evidence="1">
    <location>
        <begin position="1"/>
        <end position="21"/>
    </location>
</feature>
<gene>
    <name evidence="2" type="ORF">SAMN02745121_05549</name>
</gene>
<organism evidence="2 3">
    <name type="scientific">Nannocystis exedens</name>
    <dbReference type="NCBI Taxonomy" id="54"/>
    <lineage>
        <taxon>Bacteria</taxon>
        <taxon>Pseudomonadati</taxon>
        <taxon>Myxococcota</taxon>
        <taxon>Polyangia</taxon>
        <taxon>Nannocystales</taxon>
        <taxon>Nannocystaceae</taxon>
        <taxon>Nannocystis</taxon>
    </lineage>
</organism>
<evidence type="ECO:0000256" key="1">
    <source>
        <dbReference type="SAM" id="SignalP"/>
    </source>
</evidence>